<dbReference type="AlphaFoldDB" id="A0A1Y1IXE4"/>
<dbReference type="EMBL" id="DF238172">
    <property type="protein sequence ID" value="GAQ92958.1"/>
    <property type="molecule type" value="Genomic_DNA"/>
</dbReference>
<evidence type="ECO:0000313" key="1">
    <source>
        <dbReference type="EMBL" id="GAQ92958.1"/>
    </source>
</evidence>
<gene>
    <name evidence="1" type="ORF">KFL_012230020</name>
</gene>
<name>A0A1Y1IXE4_KLENI</name>
<proteinExistence type="predicted"/>
<protein>
    <recommendedName>
        <fullName evidence="3">Retrotransposon gag domain-containing protein</fullName>
    </recommendedName>
</protein>
<accession>A0A1Y1IXE4</accession>
<evidence type="ECO:0000313" key="2">
    <source>
        <dbReference type="Proteomes" id="UP000054558"/>
    </source>
</evidence>
<dbReference type="Proteomes" id="UP000054558">
    <property type="component" value="Unassembled WGS sequence"/>
</dbReference>
<evidence type="ECO:0008006" key="3">
    <source>
        <dbReference type="Google" id="ProtNLM"/>
    </source>
</evidence>
<reference evidence="1 2" key="1">
    <citation type="journal article" date="2014" name="Nat. Commun.">
        <title>Klebsormidium flaccidum genome reveals primary factors for plant terrestrial adaptation.</title>
        <authorList>
            <person name="Hori K."/>
            <person name="Maruyama F."/>
            <person name="Fujisawa T."/>
            <person name="Togashi T."/>
            <person name="Yamamoto N."/>
            <person name="Seo M."/>
            <person name="Sato S."/>
            <person name="Yamada T."/>
            <person name="Mori H."/>
            <person name="Tajima N."/>
            <person name="Moriyama T."/>
            <person name="Ikeuchi M."/>
            <person name="Watanabe M."/>
            <person name="Wada H."/>
            <person name="Kobayashi K."/>
            <person name="Saito M."/>
            <person name="Masuda T."/>
            <person name="Sasaki-Sekimoto Y."/>
            <person name="Mashiguchi K."/>
            <person name="Awai K."/>
            <person name="Shimojima M."/>
            <person name="Masuda S."/>
            <person name="Iwai M."/>
            <person name="Nobusawa T."/>
            <person name="Narise T."/>
            <person name="Kondo S."/>
            <person name="Saito H."/>
            <person name="Sato R."/>
            <person name="Murakawa M."/>
            <person name="Ihara Y."/>
            <person name="Oshima-Yamada Y."/>
            <person name="Ohtaka K."/>
            <person name="Satoh M."/>
            <person name="Sonobe K."/>
            <person name="Ishii M."/>
            <person name="Ohtani R."/>
            <person name="Kanamori-Sato M."/>
            <person name="Honoki R."/>
            <person name="Miyazaki D."/>
            <person name="Mochizuki H."/>
            <person name="Umetsu J."/>
            <person name="Higashi K."/>
            <person name="Shibata D."/>
            <person name="Kamiya Y."/>
            <person name="Sato N."/>
            <person name="Nakamura Y."/>
            <person name="Tabata S."/>
            <person name="Ida S."/>
            <person name="Kurokawa K."/>
            <person name="Ohta H."/>
        </authorList>
    </citation>
    <scope>NUCLEOTIDE SEQUENCE [LARGE SCALE GENOMIC DNA]</scope>
    <source>
        <strain evidence="1 2">NIES-2285</strain>
    </source>
</reference>
<keyword evidence="2" id="KW-1185">Reference proteome</keyword>
<organism evidence="1 2">
    <name type="scientific">Klebsormidium nitens</name>
    <name type="common">Green alga</name>
    <name type="synonym">Ulothrix nitens</name>
    <dbReference type="NCBI Taxonomy" id="105231"/>
    <lineage>
        <taxon>Eukaryota</taxon>
        <taxon>Viridiplantae</taxon>
        <taxon>Streptophyta</taxon>
        <taxon>Klebsormidiophyceae</taxon>
        <taxon>Klebsormidiales</taxon>
        <taxon>Klebsormidiaceae</taxon>
        <taxon>Klebsormidium</taxon>
    </lineage>
</organism>
<sequence>MSKEERLASFLDRITDLCFTISELGSGGSEGEVGKPSTGALSPEAPAFTPASKGKEQVSGANVVGAAPPSKFENKESDHNIRQWLPMIEEYLAATPNADYLGLASPYLNGKPRSYWISQWEAWQAANPGAYPGDAANTGNFAEIARQYFQETMIRSYGLRTPIQSYWDTWNKLFQGSKSVEEYNVEFNQAMVNLRKEITDEAVKIERYESGLQPDLREMCRTSPTSQRWATLKELGEYATLMWPTVQPVQPSDPGPVSN</sequence>